<organism evidence="5 6">
    <name type="scientific">Dorea longicatena DSM 13814</name>
    <dbReference type="NCBI Taxonomy" id="411462"/>
    <lineage>
        <taxon>Bacteria</taxon>
        <taxon>Bacillati</taxon>
        <taxon>Bacillota</taxon>
        <taxon>Clostridia</taxon>
        <taxon>Lachnospirales</taxon>
        <taxon>Lachnospiraceae</taxon>
        <taxon>Dorea</taxon>
    </lineage>
</organism>
<proteinExistence type="predicted"/>
<evidence type="ECO:0000313" key="6">
    <source>
        <dbReference type="Proteomes" id="UP000004016"/>
    </source>
</evidence>
<dbReference type="PROSITE" id="PS51372">
    <property type="entry name" value="PRD_2"/>
    <property type="match status" value="2"/>
</dbReference>
<keyword evidence="1" id="KW-0677">Repeat</keyword>
<dbReference type="AlphaFoldDB" id="A6BJ08"/>
<dbReference type="InterPro" id="IPR011608">
    <property type="entry name" value="PRD"/>
</dbReference>
<evidence type="ECO:0000259" key="4">
    <source>
        <dbReference type="PROSITE" id="PS51372"/>
    </source>
</evidence>
<dbReference type="InterPro" id="IPR036634">
    <property type="entry name" value="PRD_sf"/>
</dbReference>
<name>A6BJ08_9FIRM</name>
<dbReference type="SMART" id="SM01061">
    <property type="entry name" value="CAT_RBD"/>
    <property type="match status" value="1"/>
</dbReference>
<keyword evidence="3" id="KW-0804">Transcription</keyword>
<dbReference type="Gene3D" id="2.30.24.10">
    <property type="entry name" value="CAT RNA-binding domain"/>
    <property type="match status" value="1"/>
</dbReference>
<dbReference type="GO" id="GO:0006355">
    <property type="term" value="P:regulation of DNA-templated transcription"/>
    <property type="evidence" value="ECO:0007669"/>
    <property type="project" value="InterPro"/>
</dbReference>
<dbReference type="Pfam" id="PF00874">
    <property type="entry name" value="PRD"/>
    <property type="match status" value="2"/>
</dbReference>
<keyword evidence="2" id="KW-0805">Transcription regulation</keyword>
<dbReference type="GO" id="GO:0003723">
    <property type="term" value="F:RNA binding"/>
    <property type="evidence" value="ECO:0007669"/>
    <property type="project" value="InterPro"/>
</dbReference>
<protein>
    <submittedName>
        <fullName evidence="5">Putative PRD domain protein, EF_0829/AHA_3910 family</fullName>
    </submittedName>
</protein>
<dbReference type="eggNOG" id="COG3711">
    <property type="taxonomic scope" value="Bacteria"/>
</dbReference>
<dbReference type="SUPFAM" id="SSF50151">
    <property type="entry name" value="SacY-like RNA-binding domain"/>
    <property type="match status" value="1"/>
</dbReference>
<dbReference type="Gene3D" id="1.10.1790.10">
    <property type="entry name" value="PRD domain"/>
    <property type="match status" value="2"/>
</dbReference>
<feature type="domain" description="PRD" evidence="4">
    <location>
        <begin position="68"/>
        <end position="172"/>
    </location>
</feature>
<dbReference type="InterPro" id="IPR036650">
    <property type="entry name" value="CAT_RNA-bd_dom_sf"/>
</dbReference>
<gene>
    <name evidence="5" type="ORF">DORLON_02302</name>
</gene>
<evidence type="ECO:0000256" key="3">
    <source>
        <dbReference type="ARBA" id="ARBA00023163"/>
    </source>
</evidence>
<dbReference type="Pfam" id="PF03123">
    <property type="entry name" value="CAT_RBD"/>
    <property type="match status" value="1"/>
</dbReference>
<dbReference type="PANTHER" id="PTHR30185">
    <property type="entry name" value="CRYPTIC BETA-GLUCOSIDE BGL OPERON ANTITERMINATOR"/>
    <property type="match status" value="1"/>
</dbReference>
<reference evidence="5 6" key="1">
    <citation type="submission" date="2007-03" db="EMBL/GenBank/DDBJ databases">
        <authorList>
            <person name="Fulton L."/>
            <person name="Clifton S."/>
            <person name="Fulton B."/>
            <person name="Xu J."/>
            <person name="Minx P."/>
            <person name="Pepin K.H."/>
            <person name="Johnson M."/>
            <person name="Thiruvilangam P."/>
            <person name="Bhonagiri V."/>
            <person name="Nash W.E."/>
            <person name="Mardis E.R."/>
            <person name="Wilson R.K."/>
        </authorList>
    </citation>
    <scope>NUCLEOTIDE SEQUENCE [LARGE SCALE GENOMIC DNA]</scope>
    <source>
        <strain evidence="5 6">DSM 13814</strain>
    </source>
</reference>
<accession>A6BJ08</accession>
<dbReference type="InterPro" id="IPR050661">
    <property type="entry name" value="BglG_antiterminators"/>
</dbReference>
<reference evidence="5 6" key="2">
    <citation type="submission" date="2007-04" db="EMBL/GenBank/DDBJ databases">
        <title>Draft genome sequence of Dorea longicatena (DSM 13814).</title>
        <authorList>
            <person name="Sudarsanam P."/>
            <person name="Ley R."/>
            <person name="Guruge J."/>
            <person name="Turnbaugh P.J."/>
            <person name="Mahowald M."/>
            <person name="Liep D."/>
            <person name="Gordon J."/>
        </authorList>
    </citation>
    <scope>NUCLEOTIDE SEQUENCE [LARGE SCALE GENOMIC DNA]</scope>
    <source>
        <strain evidence="5 6">DSM 13814</strain>
    </source>
</reference>
<evidence type="ECO:0000256" key="2">
    <source>
        <dbReference type="ARBA" id="ARBA00023015"/>
    </source>
</evidence>
<dbReference type="HOGENOM" id="CLU_078802_0_0_9"/>
<evidence type="ECO:0000313" key="5">
    <source>
        <dbReference type="EMBL" id="EDM62341.1"/>
    </source>
</evidence>
<dbReference type="InterPro" id="IPR004341">
    <property type="entry name" value="CAT_RNA-bd_dom"/>
</dbReference>
<sequence>MMYRIEKVLNHNTVMAIHQDDHKEVLIMGKGVGFGRKVAERIEVRPEDRLYSLQKYKERGGAKEIVKSIAPEFLEVTNAVLDEAEKIFGKIDRMVLFPLADHIAFAVKRIQNHEQISNPLTEDIRVLFHMEFKAAESIRPLLQKQFGIDIEDDEVGYVALHIHSAIEDEKVSQAMQMARSVRECISMVEEAIGKPIDIASLSYNRLMNHIRYMVARALSGEKLKVNMNDYMEVKFPKSFGMAQAVCDQVGESLGVKLEEVETGYLAMHIERVANDEREIEE</sequence>
<dbReference type="PANTHER" id="PTHR30185:SF18">
    <property type="entry name" value="TRANSCRIPTIONAL REGULATOR MTLR"/>
    <property type="match status" value="1"/>
</dbReference>
<dbReference type="Proteomes" id="UP000004016">
    <property type="component" value="Unassembled WGS sequence"/>
</dbReference>
<feature type="domain" description="PRD" evidence="4">
    <location>
        <begin position="173"/>
        <end position="279"/>
    </location>
</feature>
<dbReference type="EMBL" id="AAXB02000014">
    <property type="protein sequence ID" value="EDM62341.1"/>
    <property type="molecule type" value="Genomic_DNA"/>
</dbReference>
<dbReference type="SUPFAM" id="SSF63520">
    <property type="entry name" value="PTS-regulatory domain, PRD"/>
    <property type="match status" value="2"/>
</dbReference>
<evidence type="ECO:0000256" key="1">
    <source>
        <dbReference type="ARBA" id="ARBA00022737"/>
    </source>
</evidence>
<comment type="caution">
    <text evidence="5">The sequence shown here is derived from an EMBL/GenBank/DDBJ whole genome shotgun (WGS) entry which is preliminary data.</text>
</comment>